<evidence type="ECO:0000256" key="5">
    <source>
        <dbReference type="HAMAP-Rule" id="MF_00198"/>
    </source>
</evidence>
<evidence type="ECO:0000256" key="6">
    <source>
        <dbReference type="PROSITE-ProRule" id="PRU00354"/>
    </source>
</evidence>
<comment type="caution">
    <text evidence="8">The sequence shown here is derived from an EMBL/GenBank/DDBJ whole genome shotgun (WGS) entry which is preliminary data.</text>
</comment>
<evidence type="ECO:0000256" key="4">
    <source>
        <dbReference type="ARBA" id="ARBA00023115"/>
    </source>
</evidence>
<dbReference type="Proteomes" id="UP000076964">
    <property type="component" value="Unassembled WGS sequence"/>
</dbReference>
<gene>
    <name evidence="5" type="primary">speE</name>
    <name evidence="8" type="ORF">TH606_03580</name>
</gene>
<feature type="domain" description="PABS" evidence="7">
    <location>
        <begin position="16"/>
        <end position="261"/>
    </location>
</feature>
<accession>A0A177EA51</accession>
<keyword evidence="9" id="KW-1185">Reference proteome</keyword>
<dbReference type="PANTHER" id="PTHR11558">
    <property type="entry name" value="SPERMIDINE/SPERMINE SYNTHASE"/>
    <property type="match status" value="1"/>
</dbReference>
<dbReference type="GO" id="GO:0008295">
    <property type="term" value="P:spermidine biosynthetic process"/>
    <property type="evidence" value="ECO:0007669"/>
    <property type="project" value="UniProtKB-UniRule"/>
</dbReference>
<dbReference type="STRING" id="1795632.TH606_03580"/>
<feature type="binding site" evidence="5">
    <location>
        <begin position="151"/>
        <end position="152"/>
    </location>
    <ligand>
        <name>S-methyl-5'-thioadenosine</name>
        <dbReference type="ChEBI" id="CHEBI:17509"/>
    </ligand>
</feature>
<dbReference type="InterPro" id="IPR030374">
    <property type="entry name" value="PABS"/>
</dbReference>
<dbReference type="GO" id="GO:0004766">
    <property type="term" value="F:spermidine synthase activity"/>
    <property type="evidence" value="ECO:0007669"/>
    <property type="project" value="UniProtKB-UniRule"/>
</dbReference>
<feature type="active site" description="Proton acceptor" evidence="5 6">
    <location>
        <position position="172"/>
    </location>
</feature>
<feature type="binding site" evidence="5">
    <location>
        <begin position="172"/>
        <end position="175"/>
    </location>
    <ligand>
        <name>spermidine</name>
        <dbReference type="ChEBI" id="CHEBI:57834"/>
    </ligand>
</feature>
<dbReference type="UniPathway" id="UPA00248">
    <property type="reaction ID" value="UER00314"/>
</dbReference>
<sequence length="298" mass="34323">MAIMANSLPTEGKGIRLMLGEPVQKDFFYVYHGNVIHSEGGAQTLYVMEHPFWGRILFLNGTLQFTTRDEFIYHEALVHIPVQAREEGQIKRVLICGGGDFGAARELLKYPDIEEVIIADIDPHVPEIVKEYFPELLPEKEDHRLKLMITDAYKLVEDYVREKKHFDLVIIDSTDPDISPEGKTIELSHSLFSQEFHELLKRLAPQGLIVQQAATPFTMKNVLAWTYETFVKVYGRDEVYCYRADIPSFGGDNAYILRAPSINPIEPRRPAPENTKYYTHEVHRASFAIPKFWQEVLK</sequence>
<dbReference type="EC" id="2.5.1.16" evidence="5"/>
<proteinExistence type="inferred from homology"/>
<feature type="binding site" evidence="5">
    <location>
        <position position="180"/>
    </location>
    <ligand>
        <name>S-methyl-5'-thioadenosine</name>
        <dbReference type="ChEBI" id="CHEBI:17509"/>
    </ligand>
</feature>
<evidence type="ECO:0000256" key="2">
    <source>
        <dbReference type="ARBA" id="ARBA00022679"/>
    </source>
</evidence>
<dbReference type="EMBL" id="LSFI01000013">
    <property type="protein sequence ID" value="OAG28072.1"/>
    <property type="molecule type" value="Genomic_DNA"/>
</dbReference>
<comment type="subunit">
    <text evidence="5">Homodimer or homotetramer.</text>
</comment>
<keyword evidence="4 5" id="KW-0620">Polyamine biosynthesis</keyword>
<feature type="binding site" evidence="5">
    <location>
        <position position="74"/>
    </location>
    <ligand>
        <name>spermidine</name>
        <dbReference type="ChEBI" id="CHEBI:57834"/>
    </ligand>
</feature>
<feature type="binding site" evidence="5">
    <location>
        <position position="120"/>
    </location>
    <ligand>
        <name>S-methyl-5'-thioadenosine</name>
        <dbReference type="ChEBI" id="CHEBI:17509"/>
    </ligand>
</feature>
<evidence type="ECO:0000313" key="8">
    <source>
        <dbReference type="EMBL" id="OAG28072.1"/>
    </source>
</evidence>
<feature type="binding site" evidence="5">
    <location>
        <position position="100"/>
    </location>
    <ligand>
        <name>spermidine</name>
        <dbReference type="ChEBI" id="CHEBI:57834"/>
    </ligand>
</feature>
<evidence type="ECO:0000256" key="3">
    <source>
        <dbReference type="ARBA" id="ARBA00023066"/>
    </source>
</evidence>
<dbReference type="GO" id="GO:0005829">
    <property type="term" value="C:cytosol"/>
    <property type="evidence" value="ECO:0007669"/>
    <property type="project" value="TreeGrafter"/>
</dbReference>
<dbReference type="InterPro" id="IPR001045">
    <property type="entry name" value="Spermi_synthase"/>
</dbReference>
<dbReference type="OrthoDB" id="9793120at2"/>
<comment type="catalytic activity">
    <reaction evidence="5">
        <text>S-adenosyl 3-(methylsulfanyl)propylamine + putrescine = S-methyl-5'-thioadenosine + spermidine + H(+)</text>
        <dbReference type="Rhea" id="RHEA:12721"/>
        <dbReference type="ChEBI" id="CHEBI:15378"/>
        <dbReference type="ChEBI" id="CHEBI:17509"/>
        <dbReference type="ChEBI" id="CHEBI:57443"/>
        <dbReference type="ChEBI" id="CHEBI:57834"/>
        <dbReference type="ChEBI" id="CHEBI:326268"/>
        <dbReference type="EC" id="2.5.1.16"/>
    </reaction>
</comment>
<reference evidence="8 9" key="1">
    <citation type="submission" date="2016-02" db="EMBL/GenBank/DDBJ databases">
        <title>Draft genome sequence of Thermodesulfatator sp. S606.</title>
        <authorList>
            <person name="Lai Q."/>
            <person name="Cao J."/>
            <person name="Dupont S."/>
            <person name="Shao Z."/>
            <person name="Jebbar M."/>
            <person name="Alain K."/>
        </authorList>
    </citation>
    <scope>NUCLEOTIDE SEQUENCE [LARGE SCALE GENOMIC DNA]</scope>
    <source>
        <strain evidence="8 9">S606</strain>
    </source>
</reference>
<comment type="function">
    <text evidence="5">Catalyzes the irreversible transfer of a propylamine group from the amino donor S-adenosylmethioninamine (decarboxy-AdoMet) to putrescine (1,4-diaminobutane) to yield spermidine.</text>
</comment>
<keyword evidence="2 5" id="KW-0808">Transferase</keyword>
<protein>
    <recommendedName>
        <fullName evidence="5">Polyamine aminopropyltransferase</fullName>
    </recommendedName>
    <alternativeName>
        <fullName evidence="5">Putrescine aminopropyltransferase</fullName>
        <shortName evidence="5">PAPT</shortName>
    </alternativeName>
    <alternativeName>
        <fullName evidence="5">Spermidine synthase</fullName>
        <shortName evidence="5">SPDS</shortName>
        <shortName evidence="5">SPDSY</shortName>
        <ecNumber evidence="5">2.5.1.16</ecNumber>
    </alternativeName>
</protein>
<evidence type="ECO:0000313" key="9">
    <source>
        <dbReference type="Proteomes" id="UP000076964"/>
    </source>
</evidence>
<evidence type="ECO:0000256" key="1">
    <source>
        <dbReference type="ARBA" id="ARBA00007867"/>
    </source>
</evidence>
<organism evidence="8 9">
    <name type="scientific">Thermodesulfatator autotrophicus</name>
    <dbReference type="NCBI Taxonomy" id="1795632"/>
    <lineage>
        <taxon>Bacteria</taxon>
        <taxon>Pseudomonadati</taxon>
        <taxon>Thermodesulfobacteriota</taxon>
        <taxon>Thermodesulfobacteria</taxon>
        <taxon>Thermodesulfobacteriales</taxon>
        <taxon>Thermodesulfatatoraceae</taxon>
        <taxon>Thermodesulfatator</taxon>
    </lineage>
</organism>
<dbReference type="InterPro" id="IPR029063">
    <property type="entry name" value="SAM-dependent_MTases_sf"/>
</dbReference>
<evidence type="ECO:0000259" key="7">
    <source>
        <dbReference type="PROSITE" id="PS51006"/>
    </source>
</evidence>
<feature type="binding site" evidence="5">
    <location>
        <position position="43"/>
    </location>
    <ligand>
        <name>S-methyl-5'-thioadenosine</name>
        <dbReference type="ChEBI" id="CHEBI:17509"/>
    </ligand>
</feature>
<dbReference type="PROSITE" id="PS51006">
    <property type="entry name" value="PABS_2"/>
    <property type="match status" value="1"/>
</dbReference>
<dbReference type="PANTHER" id="PTHR11558:SF11">
    <property type="entry name" value="SPERMIDINE SYNTHASE"/>
    <property type="match status" value="1"/>
</dbReference>
<dbReference type="Pfam" id="PF01564">
    <property type="entry name" value="Spermine_synth"/>
    <property type="match status" value="1"/>
</dbReference>
<keyword evidence="3 5" id="KW-0745">Spermidine biosynthesis</keyword>
<comment type="pathway">
    <text evidence="5">Amine and polyamine biosynthesis; spermidine biosynthesis; spermidine from putrescine: step 1/1.</text>
</comment>
<dbReference type="SUPFAM" id="SSF53335">
    <property type="entry name" value="S-adenosyl-L-methionine-dependent methyltransferases"/>
    <property type="match status" value="1"/>
</dbReference>
<dbReference type="RefSeq" id="WP_068541330.1">
    <property type="nucleotide sequence ID" value="NZ_LSFI01000013.1"/>
</dbReference>
<dbReference type="HAMAP" id="MF_00198">
    <property type="entry name" value="Spermidine_synth"/>
    <property type="match status" value="1"/>
</dbReference>
<name>A0A177EA51_9BACT</name>
<dbReference type="Gene3D" id="3.40.50.150">
    <property type="entry name" value="Vaccinia Virus protein VP39"/>
    <property type="match status" value="1"/>
</dbReference>
<dbReference type="CDD" id="cd02440">
    <property type="entry name" value="AdoMet_MTases"/>
    <property type="match status" value="1"/>
</dbReference>
<comment type="similarity">
    <text evidence="1 5">Belongs to the spermidine/spermine synthase family.</text>
</comment>
<dbReference type="AlphaFoldDB" id="A0A177EA51"/>